<evidence type="ECO:0000313" key="3">
    <source>
        <dbReference type="Proteomes" id="UP000477680"/>
    </source>
</evidence>
<feature type="domain" description="PhnB-like" evidence="1">
    <location>
        <begin position="3"/>
        <end position="128"/>
    </location>
</feature>
<dbReference type="SUPFAM" id="SSF54593">
    <property type="entry name" value="Glyoxalase/Bleomycin resistance protein/Dihydroxybiphenyl dioxygenase"/>
    <property type="match status" value="1"/>
</dbReference>
<keyword evidence="3" id="KW-1185">Reference proteome</keyword>
<dbReference type="Proteomes" id="UP000477680">
    <property type="component" value="Chromosome"/>
</dbReference>
<name>A0A6C0U3U6_9GAMM</name>
<dbReference type="KEGG" id="kim:G3T16_15080"/>
<dbReference type="PANTHER" id="PTHR33990:SF4">
    <property type="entry name" value="PHNB-LIKE DOMAIN-CONTAINING PROTEIN"/>
    <property type="match status" value="1"/>
</dbReference>
<dbReference type="PIRSF" id="PIRSF021700">
    <property type="entry name" value="3_dmu_93_MTrfase"/>
    <property type="match status" value="1"/>
</dbReference>
<reference evidence="2 3" key="1">
    <citation type="submission" date="2020-02" db="EMBL/GenBank/DDBJ databases">
        <title>Genome sequencing for Kineobactrum sp. M2.</title>
        <authorList>
            <person name="Park S.-J."/>
        </authorList>
    </citation>
    <scope>NUCLEOTIDE SEQUENCE [LARGE SCALE GENOMIC DNA]</scope>
    <source>
        <strain evidence="2 3">M2</strain>
    </source>
</reference>
<proteinExistence type="predicted"/>
<dbReference type="RefSeq" id="WP_163495957.1">
    <property type="nucleotide sequence ID" value="NZ_CP048711.1"/>
</dbReference>
<dbReference type="EMBL" id="CP048711">
    <property type="protein sequence ID" value="QIB66523.1"/>
    <property type="molecule type" value="Genomic_DNA"/>
</dbReference>
<dbReference type="InterPro" id="IPR009725">
    <property type="entry name" value="3_dmu_93_MTrfase"/>
</dbReference>
<dbReference type="Pfam" id="PF06983">
    <property type="entry name" value="3-dmu-9_3-mt"/>
    <property type="match status" value="1"/>
</dbReference>
<evidence type="ECO:0000313" key="2">
    <source>
        <dbReference type="EMBL" id="QIB66523.1"/>
    </source>
</evidence>
<dbReference type="InterPro" id="IPR028973">
    <property type="entry name" value="PhnB-like"/>
</dbReference>
<dbReference type="InterPro" id="IPR029068">
    <property type="entry name" value="Glyas_Bleomycin-R_OHBP_Dase"/>
</dbReference>
<accession>A0A6C0U3U6</accession>
<protein>
    <submittedName>
        <fullName evidence="2">VOC family protein</fullName>
    </submittedName>
</protein>
<dbReference type="Gene3D" id="3.30.720.100">
    <property type="match status" value="1"/>
</dbReference>
<dbReference type="AlphaFoldDB" id="A0A6C0U3U6"/>
<sequence length="131" mass="15262">MAQQILTHLMFEGSAEEAMNFYVSLFEDAAITDVRRYGPGEMGKEDSIMMARFRLRDREFICIDSPVKHDFSFTPAMSIFVECEDEAELERLFTQLSGGGEVMMPLDDYGFSRRYGWVCDRFRVSWQLNLK</sequence>
<dbReference type="PANTHER" id="PTHR33990">
    <property type="entry name" value="PROTEIN YJDN-RELATED"/>
    <property type="match status" value="1"/>
</dbReference>
<dbReference type="CDD" id="cd06588">
    <property type="entry name" value="PhnB_like"/>
    <property type="match status" value="1"/>
</dbReference>
<dbReference type="Gene3D" id="3.30.720.110">
    <property type="match status" value="1"/>
</dbReference>
<gene>
    <name evidence="2" type="ORF">G3T16_15080</name>
</gene>
<organism evidence="2 3">
    <name type="scientific">Kineobactrum salinum</name>
    <dbReference type="NCBI Taxonomy" id="2708301"/>
    <lineage>
        <taxon>Bacteria</taxon>
        <taxon>Pseudomonadati</taxon>
        <taxon>Pseudomonadota</taxon>
        <taxon>Gammaproteobacteria</taxon>
        <taxon>Cellvibrionales</taxon>
        <taxon>Halieaceae</taxon>
        <taxon>Kineobactrum</taxon>
    </lineage>
</organism>
<evidence type="ECO:0000259" key="1">
    <source>
        <dbReference type="Pfam" id="PF06983"/>
    </source>
</evidence>